<gene>
    <name evidence="2" type="ORF">BYL167_LOCUS39424</name>
    <name evidence="3" type="ORF">GIL414_LOCUS56485</name>
</gene>
<evidence type="ECO:0000313" key="4">
    <source>
        <dbReference type="Proteomes" id="UP000681720"/>
    </source>
</evidence>
<feature type="non-terminal residue" evidence="3">
    <location>
        <position position="61"/>
    </location>
</feature>
<feature type="region of interest" description="Disordered" evidence="1">
    <location>
        <begin position="25"/>
        <end position="61"/>
    </location>
</feature>
<evidence type="ECO:0000313" key="3">
    <source>
        <dbReference type="EMBL" id="CAF4988651.1"/>
    </source>
</evidence>
<proteinExistence type="predicted"/>
<dbReference type="EMBL" id="CAJOBH010094743">
    <property type="protein sequence ID" value="CAF4583871.1"/>
    <property type="molecule type" value="Genomic_DNA"/>
</dbReference>
<dbReference type="AlphaFoldDB" id="A0A8S3DAG9"/>
<evidence type="ECO:0000256" key="1">
    <source>
        <dbReference type="SAM" id="MobiDB-lite"/>
    </source>
</evidence>
<accession>A0A8S3DAG9</accession>
<feature type="compositionally biased region" description="Acidic residues" evidence="1">
    <location>
        <begin position="50"/>
        <end position="61"/>
    </location>
</feature>
<name>A0A8S3DAG9_9BILA</name>
<dbReference type="Proteomes" id="UP000681967">
    <property type="component" value="Unassembled WGS sequence"/>
</dbReference>
<evidence type="ECO:0000313" key="2">
    <source>
        <dbReference type="EMBL" id="CAF4583871.1"/>
    </source>
</evidence>
<protein>
    <submittedName>
        <fullName evidence="3">Uncharacterized protein</fullName>
    </submittedName>
</protein>
<organism evidence="3 4">
    <name type="scientific">Rotaria magnacalcarata</name>
    <dbReference type="NCBI Taxonomy" id="392030"/>
    <lineage>
        <taxon>Eukaryota</taxon>
        <taxon>Metazoa</taxon>
        <taxon>Spiralia</taxon>
        <taxon>Gnathifera</taxon>
        <taxon>Rotifera</taxon>
        <taxon>Eurotatoria</taxon>
        <taxon>Bdelloidea</taxon>
        <taxon>Philodinida</taxon>
        <taxon>Philodinidae</taxon>
        <taxon>Rotaria</taxon>
    </lineage>
</organism>
<reference evidence="3" key="1">
    <citation type="submission" date="2021-02" db="EMBL/GenBank/DDBJ databases">
        <authorList>
            <person name="Nowell W R."/>
        </authorList>
    </citation>
    <scope>NUCLEOTIDE SEQUENCE</scope>
</reference>
<dbReference type="Proteomes" id="UP000681720">
    <property type="component" value="Unassembled WGS sequence"/>
</dbReference>
<dbReference type="EMBL" id="CAJOBJ010203012">
    <property type="protein sequence ID" value="CAF4988651.1"/>
    <property type="molecule type" value="Genomic_DNA"/>
</dbReference>
<sequence length="61" mass="7029">MNQSDENSDKLIIDHDEEKLNQNNLHLNKQPSYSFNTTIQTPLIPNKSNDDDDDDDRSPNS</sequence>
<feature type="compositionally biased region" description="Polar residues" evidence="1">
    <location>
        <begin position="31"/>
        <end position="47"/>
    </location>
</feature>
<comment type="caution">
    <text evidence="3">The sequence shown here is derived from an EMBL/GenBank/DDBJ whole genome shotgun (WGS) entry which is preliminary data.</text>
</comment>